<dbReference type="InterPro" id="IPR006029">
    <property type="entry name" value="Neurotrans-gated_channel_TM"/>
</dbReference>
<dbReference type="Pfam" id="PF02932">
    <property type="entry name" value="Neur_chan_memb"/>
    <property type="match status" value="1"/>
</dbReference>
<evidence type="ECO:0000259" key="7">
    <source>
        <dbReference type="Pfam" id="PF02932"/>
    </source>
</evidence>
<feature type="domain" description="Neurotransmitter-gated ion-channel transmembrane" evidence="7">
    <location>
        <begin position="97"/>
        <end position="251"/>
    </location>
</feature>
<dbReference type="InterPro" id="IPR006202">
    <property type="entry name" value="Neur_chan_lig-bd"/>
</dbReference>
<keyword evidence="4 5" id="KW-0472">Membrane</keyword>
<feature type="transmembrane region" description="Helical" evidence="5">
    <location>
        <begin position="126"/>
        <end position="145"/>
    </location>
</feature>
<dbReference type="WBParaSite" id="PgR002_g235_t01">
    <property type="protein sequence ID" value="PgR002_g235_t01"/>
    <property type="gene ID" value="PgR002_g235"/>
</dbReference>
<evidence type="ECO:0000256" key="3">
    <source>
        <dbReference type="ARBA" id="ARBA00022989"/>
    </source>
</evidence>
<evidence type="ECO:0000313" key="8">
    <source>
        <dbReference type="Proteomes" id="UP000887569"/>
    </source>
</evidence>
<dbReference type="Proteomes" id="UP000887569">
    <property type="component" value="Unplaced"/>
</dbReference>
<dbReference type="PANTHER" id="PTHR18945">
    <property type="entry name" value="NEUROTRANSMITTER GATED ION CHANNEL"/>
    <property type="match status" value="1"/>
</dbReference>
<feature type="transmembrane region" description="Helical" evidence="5">
    <location>
        <begin position="91"/>
        <end position="114"/>
    </location>
</feature>
<dbReference type="AlphaFoldDB" id="A0A915A7R1"/>
<dbReference type="SUPFAM" id="SSF63712">
    <property type="entry name" value="Nicotinic receptor ligand binding domain-like"/>
    <property type="match status" value="1"/>
</dbReference>
<keyword evidence="5" id="KW-0813">Transport</keyword>
<name>A0A915A7R1_PARUN</name>
<protein>
    <submittedName>
        <fullName evidence="9">Uncharacterized protein</fullName>
    </submittedName>
</protein>
<keyword evidence="5" id="KW-0407">Ion channel</keyword>
<evidence type="ECO:0000256" key="2">
    <source>
        <dbReference type="ARBA" id="ARBA00022692"/>
    </source>
</evidence>
<comment type="subcellular location">
    <subcellularLocation>
        <location evidence="1">Membrane</location>
        <topology evidence="1">Multi-pass membrane protein</topology>
    </subcellularLocation>
</comment>
<evidence type="ECO:0000259" key="6">
    <source>
        <dbReference type="Pfam" id="PF02931"/>
    </source>
</evidence>
<dbReference type="PROSITE" id="PS00236">
    <property type="entry name" value="NEUROTR_ION_CHANNEL"/>
    <property type="match status" value="1"/>
</dbReference>
<dbReference type="GO" id="GO:0016020">
    <property type="term" value="C:membrane"/>
    <property type="evidence" value="ECO:0007669"/>
    <property type="project" value="UniProtKB-SubCell"/>
</dbReference>
<proteinExistence type="inferred from homology"/>
<evidence type="ECO:0000256" key="5">
    <source>
        <dbReference type="RuleBase" id="RU000687"/>
    </source>
</evidence>
<accession>A0A915A7R1</accession>
<comment type="similarity">
    <text evidence="5">Belongs to the ligand-gated ion channel (TC 1.A.9) family.</text>
</comment>
<keyword evidence="5" id="KW-0406">Ion transport</keyword>
<dbReference type="SUPFAM" id="SSF90112">
    <property type="entry name" value="Neurotransmitter-gated ion-channel transmembrane pore"/>
    <property type="match status" value="1"/>
</dbReference>
<dbReference type="GO" id="GO:0005230">
    <property type="term" value="F:extracellular ligand-gated monoatomic ion channel activity"/>
    <property type="evidence" value="ECO:0007669"/>
    <property type="project" value="InterPro"/>
</dbReference>
<reference evidence="9" key="1">
    <citation type="submission" date="2022-11" db="UniProtKB">
        <authorList>
            <consortium name="WormBaseParasite"/>
        </authorList>
    </citation>
    <scope>IDENTIFICATION</scope>
</reference>
<evidence type="ECO:0000256" key="1">
    <source>
        <dbReference type="ARBA" id="ARBA00004141"/>
    </source>
</evidence>
<dbReference type="CDD" id="cd19051">
    <property type="entry name" value="LGIC_TM_cation"/>
    <property type="match status" value="1"/>
</dbReference>
<dbReference type="InterPro" id="IPR036719">
    <property type="entry name" value="Neuro-gated_channel_TM_sf"/>
</dbReference>
<keyword evidence="8" id="KW-1185">Reference proteome</keyword>
<dbReference type="GO" id="GO:0004888">
    <property type="term" value="F:transmembrane signaling receptor activity"/>
    <property type="evidence" value="ECO:0007669"/>
    <property type="project" value="InterPro"/>
</dbReference>
<dbReference type="Pfam" id="PF02931">
    <property type="entry name" value="Neur_chan_LBD"/>
    <property type="match status" value="1"/>
</dbReference>
<dbReference type="InterPro" id="IPR038050">
    <property type="entry name" value="Neuro_actylchol_rec"/>
</dbReference>
<dbReference type="InterPro" id="IPR018000">
    <property type="entry name" value="Neurotransmitter_ion_chnl_CS"/>
</dbReference>
<sequence length="292" mass="33558">LVDVRCPMDVRQFPFDQQICELQFGSWGFQTHQLKYRVKETFIPKHNGNSEWEIISFTTRKRTATYESSMGDVQNEYEEVFYTLVLRRKPLYYVVVILIPTYLIVSVSIIGLFIAHSADGEREEKVSFGLTTLLTMAVVLDMVTGQMPRSSAGLPLLGRYVLLETLVSITAMLISVGIMLWNERVLSYTRRPPKWIRRLVDDEDKKVMCNGNPAKRPLLQSSDKNSEVINKANDVAMMLNVIVSHCLEMRESDHDKNIWHRFFSLLDIVSMLSLITLNTLLTILAFHSVTFS</sequence>
<dbReference type="InterPro" id="IPR036734">
    <property type="entry name" value="Neur_chan_lig-bd_sf"/>
</dbReference>
<evidence type="ECO:0000313" key="9">
    <source>
        <dbReference type="WBParaSite" id="PgR002_g235_t01"/>
    </source>
</evidence>
<dbReference type="PRINTS" id="PR00252">
    <property type="entry name" value="NRIONCHANNEL"/>
</dbReference>
<dbReference type="Gene3D" id="2.70.170.10">
    <property type="entry name" value="Neurotransmitter-gated ion-channel ligand-binding domain"/>
    <property type="match status" value="1"/>
</dbReference>
<dbReference type="Gene3D" id="1.20.58.390">
    <property type="entry name" value="Neurotransmitter-gated ion-channel transmembrane domain"/>
    <property type="match status" value="1"/>
</dbReference>
<keyword evidence="2 5" id="KW-0812">Transmembrane</keyword>
<feature type="transmembrane region" description="Helical" evidence="5">
    <location>
        <begin position="157"/>
        <end position="181"/>
    </location>
</feature>
<organism evidence="8 9">
    <name type="scientific">Parascaris univalens</name>
    <name type="common">Nematode worm</name>
    <dbReference type="NCBI Taxonomy" id="6257"/>
    <lineage>
        <taxon>Eukaryota</taxon>
        <taxon>Metazoa</taxon>
        <taxon>Ecdysozoa</taxon>
        <taxon>Nematoda</taxon>
        <taxon>Chromadorea</taxon>
        <taxon>Rhabditida</taxon>
        <taxon>Spirurina</taxon>
        <taxon>Ascaridomorpha</taxon>
        <taxon>Ascaridoidea</taxon>
        <taxon>Ascarididae</taxon>
        <taxon>Parascaris</taxon>
    </lineage>
</organism>
<keyword evidence="3 5" id="KW-1133">Transmembrane helix</keyword>
<feature type="transmembrane region" description="Helical" evidence="5">
    <location>
        <begin position="262"/>
        <end position="286"/>
    </location>
</feature>
<dbReference type="InterPro" id="IPR006201">
    <property type="entry name" value="Neur_channel"/>
</dbReference>
<evidence type="ECO:0000256" key="4">
    <source>
        <dbReference type="ARBA" id="ARBA00023136"/>
    </source>
</evidence>
<feature type="domain" description="Neurotransmitter-gated ion-channel ligand-binding" evidence="6">
    <location>
        <begin position="3"/>
        <end position="90"/>
    </location>
</feature>